<evidence type="ECO:0000313" key="6">
    <source>
        <dbReference type="Proteomes" id="UP000015100"/>
    </source>
</evidence>
<feature type="compositionally biased region" description="Basic and acidic residues" evidence="3">
    <location>
        <begin position="92"/>
        <end position="105"/>
    </location>
</feature>
<proteinExistence type="predicted"/>
<dbReference type="SMART" id="SM00343">
    <property type="entry name" value="ZnF_C2HC"/>
    <property type="match status" value="1"/>
</dbReference>
<sequence>MATFTQTATETYEDAQGVPNEKTAAPSAPGPSKIHSRFAPNRNVPRRKSFSDFQMPGDPDEDPSDNEGEFHDPNNLPHEPPNQPRLTRHKEVKVPDPDKFDGSPRKLDQFTQQAATVFYFRYLQFRNDEDKIRFLLMFLTGVIFHTYNSYLMQYEENRNNEEWKANNDHVVQTLTNYSYFLKGLKQLCGYQDKTEEALRIIQNLRQTKSAREYFQIIDTYASIAGYSEDQLIHHIKEGLKPIWKQEVIKMTTYNPNIKYHKIKDLIIRLDDNLYREHKANTPQYRNNHNRFPNQQRNQSNQRNNQPGFRNNNQGNRPSNNPGNRPPNNQNRPPQNLPNHSSNPQSNFQKPNNQWQQNGNKWTPRNTFGPSPMELGKTQNRPQRLGNRPPKSNKPVCYQCNQEGHIKRYCPANQRPKNVRIANQGTPQEQHNYEEQYEEEGQDCKEQQESYDEYTEEYEDDYQSFEEHQEERNVRVTFHLPDKNNSSVDLALARVQAALERTRTPTPPITSPEIQTPQESETEVSLPEPVKPQESNVNLTLEEYHFKWENPLPDGATHSRFIRDSLNNLREEYKVQGEVRSRWILKTSCHHEPKIHLQQNLRSTHHSSKIKFIENPFLENWIQNRLATTSEPNLTLKCQGNQCLKQLALPGIGPTGHDSPASHTNNNMDWPQFIDRCAELCGTHRCRLCGCFGIDPAKFTCQNCADQVIAFGYECAEKRRRSPHKPHQQATYLAMLHHYGTKLAQDYELYWSHLENHSTTEITLEINVIGTEKGGKKCQLCDNHPSTYCAYNRNLYACTNCAQEWTNITLMTHWKKLPKAYTRKGCPNCKKRFYYKKDLKFHISSCRYDSLIAIGRLPNLQEWEETGDTSHYAELDDAEWHNALN</sequence>
<feature type="domain" description="CCHC-type" evidence="4">
    <location>
        <begin position="396"/>
        <end position="410"/>
    </location>
</feature>
<feature type="coiled-coil region" evidence="2">
    <location>
        <begin position="436"/>
        <end position="470"/>
    </location>
</feature>
<dbReference type="PROSITE" id="PS50158">
    <property type="entry name" value="ZF_CCHC"/>
    <property type="match status" value="1"/>
</dbReference>
<evidence type="ECO:0000256" key="2">
    <source>
        <dbReference type="SAM" id="Coils"/>
    </source>
</evidence>
<feature type="compositionally biased region" description="Polar residues" evidence="3">
    <location>
        <begin position="1"/>
        <end position="10"/>
    </location>
</feature>
<dbReference type="InterPro" id="IPR036875">
    <property type="entry name" value="Znf_CCHC_sf"/>
</dbReference>
<evidence type="ECO:0000256" key="3">
    <source>
        <dbReference type="SAM" id="MobiDB-lite"/>
    </source>
</evidence>
<accession>S8BLM0</accession>
<keyword evidence="1" id="KW-0479">Metal-binding</keyword>
<dbReference type="GO" id="GO:0008270">
    <property type="term" value="F:zinc ion binding"/>
    <property type="evidence" value="ECO:0007669"/>
    <property type="project" value="UniProtKB-KW"/>
</dbReference>
<reference evidence="5 6" key="1">
    <citation type="journal article" date="2013" name="PLoS Genet.">
        <title>Genomic mechanisms accounting for the adaptation to parasitism in nematode-trapping fungi.</title>
        <authorList>
            <person name="Meerupati T."/>
            <person name="Andersson K.M."/>
            <person name="Friman E."/>
            <person name="Kumar D."/>
            <person name="Tunlid A."/>
            <person name="Ahren D."/>
        </authorList>
    </citation>
    <scope>NUCLEOTIDE SEQUENCE [LARGE SCALE GENOMIC DNA]</scope>
    <source>
        <strain evidence="5 6">CBS 200.50</strain>
    </source>
</reference>
<dbReference type="EMBL" id="AQGS01000425">
    <property type="protein sequence ID" value="EPS40303.1"/>
    <property type="molecule type" value="Genomic_DNA"/>
</dbReference>
<evidence type="ECO:0000313" key="5">
    <source>
        <dbReference type="EMBL" id="EPS40303.1"/>
    </source>
</evidence>
<protein>
    <recommendedName>
        <fullName evidence="4">CCHC-type domain-containing protein</fullName>
    </recommendedName>
</protein>
<dbReference type="OrthoDB" id="5417660at2759"/>
<evidence type="ECO:0000259" key="4">
    <source>
        <dbReference type="PROSITE" id="PS50158"/>
    </source>
</evidence>
<dbReference type="AlphaFoldDB" id="S8BLM0"/>
<name>S8BLM0_DACHA</name>
<keyword evidence="2" id="KW-0175">Coiled coil</keyword>
<feature type="compositionally biased region" description="Acidic residues" evidence="3">
    <location>
        <begin position="58"/>
        <end position="67"/>
    </location>
</feature>
<organism evidence="5 6">
    <name type="scientific">Dactylellina haptotyla (strain CBS 200.50)</name>
    <name type="common">Nematode-trapping fungus</name>
    <name type="synonym">Monacrosporium haptotylum</name>
    <dbReference type="NCBI Taxonomy" id="1284197"/>
    <lineage>
        <taxon>Eukaryota</taxon>
        <taxon>Fungi</taxon>
        <taxon>Dikarya</taxon>
        <taxon>Ascomycota</taxon>
        <taxon>Pezizomycotina</taxon>
        <taxon>Orbiliomycetes</taxon>
        <taxon>Orbiliales</taxon>
        <taxon>Orbiliaceae</taxon>
        <taxon>Dactylellina</taxon>
    </lineage>
</organism>
<dbReference type="InterPro" id="IPR001878">
    <property type="entry name" value="Znf_CCHC"/>
</dbReference>
<keyword evidence="1" id="KW-0862">Zinc</keyword>
<feature type="region of interest" description="Disordered" evidence="3">
    <location>
        <begin position="502"/>
        <end position="530"/>
    </location>
</feature>
<feature type="compositionally biased region" description="Low complexity" evidence="3">
    <location>
        <begin position="293"/>
        <end position="338"/>
    </location>
</feature>
<reference evidence="6" key="2">
    <citation type="submission" date="2013-04" db="EMBL/GenBank/DDBJ databases">
        <title>Genomic mechanisms accounting for the adaptation to parasitism in nematode-trapping fungi.</title>
        <authorList>
            <person name="Ahren D.G."/>
        </authorList>
    </citation>
    <scope>NUCLEOTIDE SEQUENCE [LARGE SCALE GENOMIC DNA]</scope>
    <source>
        <strain evidence="6">CBS 200.50</strain>
    </source>
</reference>
<feature type="compositionally biased region" description="Polar residues" evidence="3">
    <location>
        <begin position="280"/>
        <end position="292"/>
    </location>
</feature>
<evidence type="ECO:0000256" key="1">
    <source>
        <dbReference type="PROSITE-ProRule" id="PRU00047"/>
    </source>
</evidence>
<gene>
    <name evidence="5" type="ORF">H072_5889</name>
</gene>
<comment type="caution">
    <text evidence="5">The sequence shown here is derived from an EMBL/GenBank/DDBJ whole genome shotgun (WGS) entry which is preliminary data.</text>
</comment>
<dbReference type="GO" id="GO:0003676">
    <property type="term" value="F:nucleic acid binding"/>
    <property type="evidence" value="ECO:0007669"/>
    <property type="project" value="InterPro"/>
</dbReference>
<keyword evidence="1" id="KW-0863">Zinc-finger</keyword>
<feature type="compositionally biased region" description="Polar residues" evidence="3">
    <location>
        <begin position="339"/>
        <end position="368"/>
    </location>
</feature>
<dbReference type="Proteomes" id="UP000015100">
    <property type="component" value="Unassembled WGS sequence"/>
</dbReference>
<feature type="region of interest" description="Disordered" evidence="3">
    <location>
        <begin position="279"/>
        <end position="395"/>
    </location>
</feature>
<dbReference type="SUPFAM" id="SSF57756">
    <property type="entry name" value="Retrovirus zinc finger-like domains"/>
    <property type="match status" value="1"/>
</dbReference>
<keyword evidence="6" id="KW-1185">Reference proteome</keyword>
<feature type="region of interest" description="Disordered" evidence="3">
    <location>
        <begin position="1"/>
        <end position="105"/>
    </location>
</feature>
<dbReference type="STRING" id="1284197.S8BLM0"/>
<dbReference type="HOGENOM" id="CLU_325969_0_0_1"/>
<dbReference type="Gene3D" id="4.10.60.10">
    <property type="entry name" value="Zinc finger, CCHC-type"/>
    <property type="match status" value="1"/>
</dbReference>